<sequence>MTRRSMIIGSFITAGAILSVGTEAGAQEPTDSSTLLSSISTAASVDWSAILAKAGKKALGGGTAGASASVVQVLSLMWLRTTMNYQYRYGGSLPNALSTLWSEGGIPRFYQGLPFALVQGPLTRFGDTAANVGIIALLESLPQTKELPLPVKTACGSITAGLWRIFLMPVDASKTSLQVEGADGLKRLWESVRESGPAPLYRGALAQAAATTAGHFPWFLTFNFLNEQLPAVSSSDDLLLSLARSAFVGMSASCVSDCVSNSLRVIKTTKQTAQLGNDTTIKQKELSYPEVVQIIIEKDGIIALFGRGLQTRLLTNAIQGAAFSVLWKYFQQVGS</sequence>
<evidence type="ECO:0000256" key="4">
    <source>
        <dbReference type="PROSITE-ProRule" id="PRU00282"/>
    </source>
</evidence>
<keyword evidence="8" id="KW-1185">Reference proteome</keyword>
<dbReference type="AlphaFoldDB" id="A0A1Z5K5F6"/>
<keyword evidence="6" id="KW-0732">Signal</keyword>
<dbReference type="Proteomes" id="UP000198406">
    <property type="component" value="Unassembled WGS sequence"/>
</dbReference>
<accession>A0A1Z5K5F6</accession>
<evidence type="ECO:0000256" key="6">
    <source>
        <dbReference type="SAM" id="SignalP"/>
    </source>
</evidence>
<dbReference type="OrthoDB" id="409948at2759"/>
<dbReference type="InterPro" id="IPR023395">
    <property type="entry name" value="MCP_dom_sf"/>
</dbReference>
<keyword evidence="5" id="KW-0813">Transport</keyword>
<dbReference type="EMBL" id="BDSP01000167">
    <property type="protein sequence ID" value="GAX21425.1"/>
    <property type="molecule type" value="Genomic_DNA"/>
</dbReference>
<comment type="similarity">
    <text evidence="5">Belongs to the mitochondrial carrier (TC 2.A.29) family.</text>
</comment>
<feature type="signal peptide" evidence="6">
    <location>
        <begin position="1"/>
        <end position="26"/>
    </location>
</feature>
<reference evidence="7 8" key="1">
    <citation type="journal article" date="2015" name="Plant Cell">
        <title>Oil accumulation by the oleaginous diatom Fistulifera solaris as revealed by the genome and transcriptome.</title>
        <authorList>
            <person name="Tanaka T."/>
            <person name="Maeda Y."/>
            <person name="Veluchamy A."/>
            <person name="Tanaka M."/>
            <person name="Abida H."/>
            <person name="Marechal E."/>
            <person name="Bowler C."/>
            <person name="Muto M."/>
            <person name="Sunaga Y."/>
            <person name="Tanaka M."/>
            <person name="Yoshino T."/>
            <person name="Taniguchi T."/>
            <person name="Fukuda Y."/>
            <person name="Nemoto M."/>
            <person name="Matsumoto M."/>
            <person name="Wong P.S."/>
            <person name="Aburatani S."/>
            <person name="Fujibuchi W."/>
        </authorList>
    </citation>
    <scope>NUCLEOTIDE SEQUENCE [LARGE SCALE GENOMIC DNA]</scope>
    <source>
        <strain evidence="7 8">JPCC DA0580</strain>
    </source>
</reference>
<evidence type="ECO:0000313" key="8">
    <source>
        <dbReference type="Proteomes" id="UP000198406"/>
    </source>
</evidence>
<proteinExistence type="inferred from homology"/>
<evidence type="ECO:0000256" key="5">
    <source>
        <dbReference type="RuleBase" id="RU000488"/>
    </source>
</evidence>
<dbReference type="SUPFAM" id="SSF103506">
    <property type="entry name" value="Mitochondrial carrier"/>
    <property type="match status" value="1"/>
</dbReference>
<gene>
    <name evidence="7" type="ORF">FisN_10Hu003</name>
</gene>
<name>A0A1Z5K5F6_FISSO</name>
<keyword evidence="2 4" id="KW-0812">Transmembrane</keyword>
<dbReference type="InterPro" id="IPR018108">
    <property type="entry name" value="MCP_transmembrane"/>
</dbReference>
<dbReference type="PANTHER" id="PTHR47567">
    <property type="entry name" value="MITOCHONDRIAL SUBSTRATE/SOLUTE CARRIER"/>
    <property type="match status" value="1"/>
</dbReference>
<evidence type="ECO:0000256" key="1">
    <source>
        <dbReference type="ARBA" id="ARBA00004141"/>
    </source>
</evidence>
<comment type="subcellular location">
    <subcellularLocation>
        <location evidence="1">Membrane</location>
        <topology evidence="1">Multi-pass membrane protein</topology>
    </subcellularLocation>
</comment>
<feature type="repeat" description="Solcar" evidence="4">
    <location>
        <begin position="148"/>
        <end position="228"/>
    </location>
</feature>
<evidence type="ECO:0000256" key="2">
    <source>
        <dbReference type="ARBA" id="ARBA00022692"/>
    </source>
</evidence>
<evidence type="ECO:0000313" key="7">
    <source>
        <dbReference type="EMBL" id="GAX21425.1"/>
    </source>
</evidence>
<dbReference type="Pfam" id="PF00153">
    <property type="entry name" value="Mito_carr"/>
    <property type="match status" value="2"/>
</dbReference>
<dbReference type="Gene3D" id="1.50.40.10">
    <property type="entry name" value="Mitochondrial carrier domain"/>
    <property type="match status" value="1"/>
</dbReference>
<feature type="chain" id="PRO_5012757803" evidence="6">
    <location>
        <begin position="27"/>
        <end position="335"/>
    </location>
</feature>
<dbReference type="GO" id="GO:0016020">
    <property type="term" value="C:membrane"/>
    <property type="evidence" value="ECO:0007669"/>
    <property type="project" value="UniProtKB-SubCell"/>
</dbReference>
<organism evidence="7 8">
    <name type="scientific">Fistulifera solaris</name>
    <name type="common">Oleaginous diatom</name>
    <dbReference type="NCBI Taxonomy" id="1519565"/>
    <lineage>
        <taxon>Eukaryota</taxon>
        <taxon>Sar</taxon>
        <taxon>Stramenopiles</taxon>
        <taxon>Ochrophyta</taxon>
        <taxon>Bacillariophyta</taxon>
        <taxon>Bacillariophyceae</taxon>
        <taxon>Bacillariophycidae</taxon>
        <taxon>Naviculales</taxon>
        <taxon>Naviculaceae</taxon>
        <taxon>Fistulifera</taxon>
    </lineage>
</organism>
<comment type="caution">
    <text evidence="7">The sequence shown here is derived from an EMBL/GenBank/DDBJ whole genome shotgun (WGS) entry which is preliminary data.</text>
</comment>
<dbReference type="PANTHER" id="PTHR47567:SF1">
    <property type="entry name" value="NAD-DEPENDENT EPIMERASE_DEHYDRATASE DOMAIN-CONTAINING PROTEIN"/>
    <property type="match status" value="1"/>
</dbReference>
<dbReference type="PROSITE" id="PS50920">
    <property type="entry name" value="SOLCAR"/>
    <property type="match status" value="1"/>
</dbReference>
<protein>
    <submittedName>
        <fullName evidence="7">Uncharacterized protein</fullName>
    </submittedName>
</protein>
<dbReference type="InParanoid" id="A0A1Z5K5F6"/>
<keyword evidence="3 4" id="KW-0472">Membrane</keyword>
<evidence type="ECO:0000256" key="3">
    <source>
        <dbReference type="ARBA" id="ARBA00023136"/>
    </source>
</evidence>